<feature type="compositionally biased region" description="Low complexity" evidence="1">
    <location>
        <begin position="24"/>
        <end position="41"/>
    </location>
</feature>
<evidence type="ECO:0000259" key="3">
    <source>
        <dbReference type="Pfam" id="PF02752"/>
    </source>
</evidence>
<dbReference type="GO" id="GO:0005829">
    <property type="term" value="C:cytosol"/>
    <property type="evidence" value="ECO:0007669"/>
    <property type="project" value="TreeGrafter"/>
</dbReference>
<dbReference type="InterPro" id="IPR050357">
    <property type="entry name" value="Arrestin_domain-protein"/>
</dbReference>
<dbReference type="GO" id="GO:0030674">
    <property type="term" value="F:protein-macromolecule adaptor activity"/>
    <property type="evidence" value="ECO:0007669"/>
    <property type="project" value="TreeGrafter"/>
</dbReference>
<dbReference type="GO" id="GO:0005886">
    <property type="term" value="C:plasma membrane"/>
    <property type="evidence" value="ECO:0007669"/>
    <property type="project" value="TreeGrafter"/>
</dbReference>
<evidence type="ECO:0000313" key="4">
    <source>
        <dbReference type="EMBL" id="KAG9319395.1"/>
    </source>
</evidence>
<dbReference type="InterPro" id="IPR011022">
    <property type="entry name" value="Arrestin_C-like"/>
</dbReference>
<evidence type="ECO:0000259" key="2">
    <source>
        <dbReference type="Pfam" id="PF00339"/>
    </source>
</evidence>
<evidence type="ECO:0008006" key="6">
    <source>
        <dbReference type="Google" id="ProtNLM"/>
    </source>
</evidence>
<dbReference type="InterPro" id="IPR011021">
    <property type="entry name" value="Arrestin-like_N"/>
</dbReference>
<accession>A0A9P7ZYB0</accession>
<evidence type="ECO:0000256" key="1">
    <source>
        <dbReference type="SAM" id="MobiDB-lite"/>
    </source>
</evidence>
<feature type="domain" description="Arrestin-like N-terminal" evidence="2">
    <location>
        <begin position="183"/>
        <end position="293"/>
    </location>
</feature>
<feature type="region of interest" description="Disordered" evidence="1">
    <location>
        <begin position="105"/>
        <end position="136"/>
    </location>
</feature>
<dbReference type="Pfam" id="PF02752">
    <property type="entry name" value="Arrestin_C"/>
    <property type="match status" value="1"/>
</dbReference>
<dbReference type="Gene3D" id="2.60.40.640">
    <property type="match status" value="1"/>
</dbReference>
<feature type="compositionally biased region" description="Polar residues" evidence="1">
    <location>
        <begin position="561"/>
        <end position="589"/>
    </location>
</feature>
<dbReference type="GO" id="GO:0031625">
    <property type="term" value="F:ubiquitin protein ligase binding"/>
    <property type="evidence" value="ECO:0007669"/>
    <property type="project" value="TreeGrafter"/>
</dbReference>
<dbReference type="PANTHER" id="PTHR11188:SF17">
    <property type="entry name" value="FI21816P1"/>
    <property type="match status" value="1"/>
</dbReference>
<dbReference type="EMBL" id="JAIFTL010000468">
    <property type="protein sequence ID" value="KAG9319395.1"/>
    <property type="molecule type" value="Genomic_DNA"/>
</dbReference>
<protein>
    <recommendedName>
        <fullName evidence="6">Arrestin C-terminal-like domain-containing protein</fullName>
    </recommendedName>
</protein>
<comment type="caution">
    <text evidence="4">The sequence shown here is derived from an EMBL/GenBank/DDBJ whole genome shotgun (WGS) entry which is preliminary data.</text>
</comment>
<dbReference type="AlphaFoldDB" id="A0A9P7ZYB0"/>
<dbReference type="Proteomes" id="UP000717515">
    <property type="component" value="Unassembled WGS sequence"/>
</dbReference>
<dbReference type="Pfam" id="PF00339">
    <property type="entry name" value="Arrestin_N"/>
    <property type="match status" value="1"/>
</dbReference>
<sequence>MTAEQHLQVSSELLPAASPPYSPTPSSSSSSLDRLPPASSAEGTISASSGNHTYEDFGSSITTPGDDGSVQPAPSGVRRLAQAPPTPRMTVSPLIVVQHQPRVSAASLDHGARRRSEPAASSLFTVPPPSHHSHRPEHNHTTAFFSYTNGDPQHHHSYAHVKTLRIELVESEITLAMGRPAMLEGTVYLSLPKSTKVKSLQLEFSGRSSVAWADENTYSPAARHTTVPHIEHTWSLVEHHHKQPPTTMPAGLYTYPFSLELPDTLPESLNMAHGKVIYRLTATLTKPGLAFHSSNAIATVNILRRHRAPSLASRTHQRGGRLVNAAEDKIKYMVTLPHLRVLHSTKLPLQVSITALNNRTTIQVLQVGLWERAVYRAEDRERVDMRLVKIQKSEGWAHEDHSHSSSLDQSVMTWNKVLLFDMPRIGTATHQCNPSANNGLIKVTHLLRFTVLGAEGTKRFRVENEICLAVLAVEDEHHHAWIDGGEEEEVEYDENGNPVTELPSYLTSFTTPRVSIDSERELDPTDDDLLQALIAARIHLPSYAESEEDTNSRDPSRDVSRNTSQATSRNASPERTPSAGASSVQGQRTSMCQDVDAGAITTAASSTTSPLVSHGRTRIHDPQVRFSMGSLYPVHHPSPLQSS</sequence>
<feature type="region of interest" description="Disordered" evidence="1">
    <location>
        <begin position="544"/>
        <end position="589"/>
    </location>
</feature>
<proteinExistence type="predicted"/>
<dbReference type="GO" id="GO:0070086">
    <property type="term" value="P:ubiquitin-dependent endocytosis"/>
    <property type="evidence" value="ECO:0007669"/>
    <property type="project" value="TreeGrafter"/>
</dbReference>
<feature type="region of interest" description="Disordered" evidence="1">
    <location>
        <begin position="1"/>
        <end position="88"/>
    </location>
</feature>
<feature type="domain" description="Arrestin C-terminal-like" evidence="3">
    <location>
        <begin position="327"/>
        <end position="454"/>
    </location>
</feature>
<feature type="compositionally biased region" description="Polar residues" evidence="1">
    <location>
        <begin position="42"/>
        <end position="52"/>
    </location>
</feature>
<reference evidence="4" key="1">
    <citation type="submission" date="2021-07" db="EMBL/GenBank/DDBJ databases">
        <title>Draft genome of Mortierella alpina, strain LL118, isolated from an aspen leaf litter sample.</title>
        <authorList>
            <person name="Yang S."/>
            <person name="Vinatzer B.A."/>
        </authorList>
    </citation>
    <scope>NUCLEOTIDE SEQUENCE</scope>
    <source>
        <strain evidence="4">LL118</strain>
    </source>
</reference>
<organism evidence="4 5">
    <name type="scientific">Mortierella alpina</name>
    <name type="common">Oleaginous fungus</name>
    <name type="synonym">Mortierella renispora</name>
    <dbReference type="NCBI Taxonomy" id="64518"/>
    <lineage>
        <taxon>Eukaryota</taxon>
        <taxon>Fungi</taxon>
        <taxon>Fungi incertae sedis</taxon>
        <taxon>Mucoromycota</taxon>
        <taxon>Mortierellomycotina</taxon>
        <taxon>Mortierellomycetes</taxon>
        <taxon>Mortierellales</taxon>
        <taxon>Mortierellaceae</taxon>
        <taxon>Mortierella</taxon>
    </lineage>
</organism>
<dbReference type="InterPro" id="IPR014752">
    <property type="entry name" value="Arrestin-like_C"/>
</dbReference>
<gene>
    <name evidence="4" type="ORF">KVV02_005395</name>
</gene>
<evidence type="ECO:0000313" key="5">
    <source>
        <dbReference type="Proteomes" id="UP000717515"/>
    </source>
</evidence>
<dbReference type="PANTHER" id="PTHR11188">
    <property type="entry name" value="ARRESTIN DOMAIN CONTAINING PROTEIN"/>
    <property type="match status" value="1"/>
</dbReference>
<dbReference type="InterPro" id="IPR014756">
    <property type="entry name" value="Ig_E-set"/>
</dbReference>
<dbReference type="SUPFAM" id="SSF81296">
    <property type="entry name" value="E set domains"/>
    <property type="match status" value="1"/>
</dbReference>
<feature type="compositionally biased region" description="Basic and acidic residues" evidence="1">
    <location>
        <begin position="550"/>
        <end position="560"/>
    </location>
</feature>
<name>A0A9P7ZYB0_MORAP</name>